<evidence type="ECO:0000313" key="23">
    <source>
        <dbReference type="Proteomes" id="UP000595224"/>
    </source>
</evidence>
<evidence type="ECO:0000256" key="1">
    <source>
        <dbReference type="ARBA" id="ARBA00001946"/>
    </source>
</evidence>
<keyword evidence="8 18" id="KW-0808">Transferase</keyword>
<dbReference type="InterPro" id="IPR008279">
    <property type="entry name" value="PEP-util_enz_mobile_dom"/>
</dbReference>
<comment type="similarity">
    <text evidence="4">In the C-terminal section; belongs to the PEP-utilizing enzyme family.</text>
</comment>
<dbReference type="InterPro" id="IPR040442">
    <property type="entry name" value="Pyrv_kinase-like_dom_sf"/>
</dbReference>
<evidence type="ECO:0000313" key="22">
    <source>
        <dbReference type="EMBL" id="QQA01427.1"/>
    </source>
</evidence>
<dbReference type="InterPro" id="IPR015793">
    <property type="entry name" value="Pyrv_Knase_brl"/>
</dbReference>
<evidence type="ECO:0000259" key="20">
    <source>
        <dbReference type="Pfam" id="PF00391"/>
    </source>
</evidence>
<dbReference type="NCBIfam" id="NF004978">
    <property type="entry name" value="PRK06354.1"/>
    <property type="match status" value="1"/>
</dbReference>
<evidence type="ECO:0000256" key="18">
    <source>
        <dbReference type="RuleBase" id="RU000504"/>
    </source>
</evidence>
<comment type="cofactor">
    <cofactor evidence="2">
        <name>K(+)</name>
        <dbReference type="ChEBI" id="CHEBI:29103"/>
    </cofactor>
</comment>
<organism evidence="22 23">
    <name type="scientific">Treponema peruense</name>
    <dbReference type="NCBI Taxonomy" id="2787628"/>
    <lineage>
        <taxon>Bacteria</taxon>
        <taxon>Pseudomonadati</taxon>
        <taxon>Spirochaetota</taxon>
        <taxon>Spirochaetia</taxon>
        <taxon>Spirochaetales</taxon>
        <taxon>Treponemataceae</taxon>
        <taxon>Treponema</taxon>
    </lineage>
</organism>
<dbReference type="Pfam" id="PF00224">
    <property type="entry name" value="PK"/>
    <property type="match status" value="1"/>
</dbReference>
<evidence type="ECO:0000256" key="11">
    <source>
        <dbReference type="ARBA" id="ARBA00022777"/>
    </source>
</evidence>
<dbReference type="AlphaFoldDB" id="A0A7T3REA6"/>
<dbReference type="GO" id="GO:0005524">
    <property type="term" value="F:ATP binding"/>
    <property type="evidence" value="ECO:0007669"/>
    <property type="project" value="UniProtKB-KW"/>
</dbReference>
<dbReference type="InterPro" id="IPR036637">
    <property type="entry name" value="Phosphohistidine_dom_sf"/>
</dbReference>
<dbReference type="GO" id="GO:0004743">
    <property type="term" value="F:pyruvate kinase activity"/>
    <property type="evidence" value="ECO:0007669"/>
    <property type="project" value="UniProtKB-UniRule"/>
</dbReference>
<feature type="domain" description="Pyruvate kinase C-terminal" evidence="21">
    <location>
        <begin position="367"/>
        <end position="479"/>
    </location>
</feature>
<dbReference type="GO" id="GO:0030955">
    <property type="term" value="F:potassium ion binding"/>
    <property type="evidence" value="ECO:0007669"/>
    <property type="project" value="UniProtKB-UniRule"/>
</dbReference>
<dbReference type="SUPFAM" id="SSF50800">
    <property type="entry name" value="PK beta-barrel domain-like"/>
    <property type="match status" value="1"/>
</dbReference>
<keyword evidence="11 18" id="KW-0418">Kinase</keyword>
<keyword evidence="15 18" id="KW-0324">Glycolysis</keyword>
<dbReference type="Pfam" id="PF00391">
    <property type="entry name" value="PEP-utilizers"/>
    <property type="match status" value="1"/>
</dbReference>
<sequence length="599" mass="65199">MQTRKTKIVCSIGPACDNDETIRQMIQAGMNIARFNFSHGTYDWHKQAMERVRRVSAELDIPVAILLDTKGPEIRTGLTEDNKIISVSAGDKVTITADDSLCTNAQGSTPCHISVSWKEAPQKLKSGMKVLIADGLIELVVDCVKDGEIFCTASNAGTFGSRKNVNLIGVHAGLPIMSEKDREDLKFGASQDIDFVAASFVSFPEEVVQIKEYLKSLGANARVISKIENEEGLNNIEAITRESDGIMVARGDLGVQLPTEKIPLAQKAIIRCCRAAGKPVITATQMLDSMIVNPRPTRAELTDVANAVFDGTDAVMLSGETAGGKYPVESVRTMALIARTTEDSAEYKEHMRYVDSAYVPGVEVGHMVAHSAYKLSKNIKARAIIIPTLHGNTARMIGSFRPEQIVIAVTPDKKVQRQLMIQWGVTPVLCRIAGDSDMMIQNAVKLAIDNGLVKLSDRVVMCAGIPLSSPLMANTIRVLVVGNIIARGTVFGYSDSAKQKVCGRVIHVQNFLELKETLRLSHKTILVCDRITEEMIPVLRIVDGVVSETGSDISEENLRLVNKSLVYIQNVPDAVKILEDNLSISIDGEQGLVYEGAIV</sequence>
<proteinExistence type="inferred from homology"/>
<dbReference type="InterPro" id="IPR018209">
    <property type="entry name" value="Pyrv_Knase_AS"/>
</dbReference>
<dbReference type="PROSITE" id="PS00110">
    <property type="entry name" value="PYRUVATE_KINASE"/>
    <property type="match status" value="1"/>
</dbReference>
<evidence type="ECO:0000256" key="12">
    <source>
        <dbReference type="ARBA" id="ARBA00022840"/>
    </source>
</evidence>
<evidence type="ECO:0000256" key="15">
    <source>
        <dbReference type="ARBA" id="ARBA00023152"/>
    </source>
</evidence>
<keyword evidence="13 18" id="KW-0460">Magnesium</keyword>
<keyword evidence="10" id="KW-0547">Nucleotide-binding</keyword>
<evidence type="ECO:0000259" key="19">
    <source>
        <dbReference type="Pfam" id="PF00224"/>
    </source>
</evidence>
<dbReference type="InterPro" id="IPR015806">
    <property type="entry name" value="Pyrv_Knase_insert_dom_sf"/>
</dbReference>
<dbReference type="GO" id="GO:0000287">
    <property type="term" value="F:magnesium ion binding"/>
    <property type="evidence" value="ECO:0007669"/>
    <property type="project" value="UniProtKB-UniRule"/>
</dbReference>
<dbReference type="Proteomes" id="UP000595224">
    <property type="component" value="Chromosome"/>
</dbReference>
<feature type="domain" description="Pyruvate kinase barrel" evidence="19">
    <location>
        <begin position="4"/>
        <end position="331"/>
    </location>
</feature>
<evidence type="ECO:0000256" key="8">
    <source>
        <dbReference type="ARBA" id="ARBA00022679"/>
    </source>
</evidence>
<dbReference type="FunFam" id="3.20.20.60:FF:000025">
    <property type="entry name" value="Pyruvate kinase"/>
    <property type="match status" value="1"/>
</dbReference>
<dbReference type="Gene3D" id="2.40.33.10">
    <property type="entry name" value="PK beta-barrel domain-like"/>
    <property type="match status" value="1"/>
</dbReference>
<dbReference type="Gene3D" id="3.40.1380.20">
    <property type="entry name" value="Pyruvate kinase, C-terminal domain"/>
    <property type="match status" value="1"/>
</dbReference>
<evidence type="ECO:0000259" key="21">
    <source>
        <dbReference type="Pfam" id="PF02887"/>
    </source>
</evidence>
<dbReference type="Pfam" id="PF02887">
    <property type="entry name" value="PK_C"/>
    <property type="match status" value="1"/>
</dbReference>
<keyword evidence="9" id="KW-0479">Metal-binding</keyword>
<dbReference type="InterPro" id="IPR015813">
    <property type="entry name" value="Pyrv/PenolPyrv_kinase-like_dom"/>
</dbReference>
<dbReference type="InterPro" id="IPR036918">
    <property type="entry name" value="Pyrv_Knase_C_sf"/>
</dbReference>
<comment type="cofactor">
    <cofactor evidence="1">
        <name>Mg(2+)</name>
        <dbReference type="ChEBI" id="CHEBI:18420"/>
    </cofactor>
</comment>
<dbReference type="NCBIfam" id="NF004491">
    <property type="entry name" value="PRK05826.1"/>
    <property type="match status" value="1"/>
</dbReference>
<feature type="domain" description="PEP-utilising enzyme mobile" evidence="20">
    <location>
        <begin position="522"/>
        <end position="591"/>
    </location>
</feature>
<accession>A0A7T3REA6</accession>
<dbReference type="SUPFAM" id="SSF52009">
    <property type="entry name" value="Phosphohistidine domain"/>
    <property type="match status" value="1"/>
</dbReference>
<dbReference type="UniPathway" id="UPA00109">
    <property type="reaction ID" value="UER00188"/>
</dbReference>
<evidence type="ECO:0000256" key="16">
    <source>
        <dbReference type="ARBA" id="ARBA00023317"/>
    </source>
</evidence>
<dbReference type="EC" id="2.7.1.40" evidence="6 17"/>
<evidence type="ECO:0000256" key="10">
    <source>
        <dbReference type="ARBA" id="ARBA00022741"/>
    </source>
</evidence>
<gene>
    <name evidence="22" type="primary">pyk</name>
    <name evidence="22" type="ORF">IWA51_02070</name>
</gene>
<keyword evidence="23" id="KW-1185">Reference proteome</keyword>
<evidence type="ECO:0000256" key="6">
    <source>
        <dbReference type="ARBA" id="ARBA00012142"/>
    </source>
</evidence>
<evidence type="ECO:0000256" key="14">
    <source>
        <dbReference type="ARBA" id="ARBA00022958"/>
    </source>
</evidence>
<comment type="pathway">
    <text evidence="3 18">Carbohydrate degradation; glycolysis; pyruvate from D-glyceraldehyde 3-phosphate: step 5/5.</text>
</comment>
<dbReference type="NCBIfam" id="TIGR01064">
    <property type="entry name" value="pyruv_kin"/>
    <property type="match status" value="1"/>
</dbReference>
<dbReference type="SUPFAM" id="SSF51621">
    <property type="entry name" value="Phosphoenolpyruvate/pyruvate domain"/>
    <property type="match status" value="1"/>
</dbReference>
<name>A0A7T3REA6_9SPIR</name>
<evidence type="ECO:0000256" key="13">
    <source>
        <dbReference type="ARBA" id="ARBA00022842"/>
    </source>
</evidence>
<evidence type="ECO:0000256" key="2">
    <source>
        <dbReference type="ARBA" id="ARBA00001958"/>
    </source>
</evidence>
<reference evidence="22 23" key="1">
    <citation type="submission" date="2020-11" db="EMBL/GenBank/DDBJ databases">
        <title>Treponema Peruensis nv. sp., first commensal Treponema isolated from human feces.</title>
        <authorList>
            <person name="Belkhou C."/>
            <person name="Raes J."/>
        </authorList>
    </citation>
    <scope>NUCLEOTIDE SEQUENCE [LARGE SCALE GENOMIC DNA]</scope>
    <source>
        <strain evidence="22 23">RCC2812</strain>
    </source>
</reference>
<evidence type="ECO:0000256" key="17">
    <source>
        <dbReference type="NCBIfam" id="TIGR01064"/>
    </source>
</evidence>
<dbReference type="KEGG" id="tper:IWA51_02070"/>
<dbReference type="InterPro" id="IPR011037">
    <property type="entry name" value="Pyrv_Knase-like_insert_dom_sf"/>
</dbReference>
<comment type="similarity">
    <text evidence="5 18">Belongs to the pyruvate kinase family.</text>
</comment>
<evidence type="ECO:0000256" key="4">
    <source>
        <dbReference type="ARBA" id="ARBA00006237"/>
    </source>
</evidence>
<dbReference type="PANTHER" id="PTHR11817">
    <property type="entry name" value="PYRUVATE KINASE"/>
    <property type="match status" value="1"/>
</dbReference>
<protein>
    <recommendedName>
        <fullName evidence="7 17">Pyruvate kinase</fullName>
        <ecNumber evidence="6 17">2.7.1.40</ecNumber>
    </recommendedName>
</protein>
<evidence type="ECO:0000256" key="3">
    <source>
        <dbReference type="ARBA" id="ARBA00004997"/>
    </source>
</evidence>
<dbReference type="EMBL" id="CP064936">
    <property type="protein sequence ID" value="QQA01427.1"/>
    <property type="molecule type" value="Genomic_DNA"/>
</dbReference>
<evidence type="ECO:0000256" key="7">
    <source>
        <dbReference type="ARBA" id="ARBA00018587"/>
    </source>
</evidence>
<keyword evidence="12" id="KW-0067">ATP-binding</keyword>
<dbReference type="FunFam" id="2.40.33.10:FF:000001">
    <property type="entry name" value="Pyruvate kinase"/>
    <property type="match status" value="1"/>
</dbReference>
<dbReference type="RefSeq" id="WP_198442962.1">
    <property type="nucleotide sequence ID" value="NZ_CBCSHE010000012.1"/>
</dbReference>
<dbReference type="InterPro" id="IPR015795">
    <property type="entry name" value="Pyrv_Knase_C"/>
</dbReference>
<comment type="catalytic activity">
    <reaction evidence="18">
        <text>pyruvate + ATP = phosphoenolpyruvate + ADP + H(+)</text>
        <dbReference type="Rhea" id="RHEA:18157"/>
        <dbReference type="ChEBI" id="CHEBI:15361"/>
        <dbReference type="ChEBI" id="CHEBI:15378"/>
        <dbReference type="ChEBI" id="CHEBI:30616"/>
        <dbReference type="ChEBI" id="CHEBI:58702"/>
        <dbReference type="ChEBI" id="CHEBI:456216"/>
        <dbReference type="EC" id="2.7.1.40"/>
    </reaction>
</comment>
<keyword evidence="16 22" id="KW-0670">Pyruvate</keyword>
<dbReference type="InterPro" id="IPR001697">
    <property type="entry name" value="Pyr_Knase"/>
</dbReference>
<dbReference type="PRINTS" id="PR01050">
    <property type="entry name" value="PYRUVTKNASE"/>
</dbReference>
<evidence type="ECO:0000256" key="9">
    <source>
        <dbReference type="ARBA" id="ARBA00022723"/>
    </source>
</evidence>
<dbReference type="SUPFAM" id="SSF52935">
    <property type="entry name" value="PK C-terminal domain-like"/>
    <property type="match status" value="1"/>
</dbReference>
<keyword evidence="14" id="KW-0630">Potassium</keyword>
<evidence type="ECO:0000256" key="5">
    <source>
        <dbReference type="ARBA" id="ARBA00008663"/>
    </source>
</evidence>
<dbReference type="Gene3D" id="3.50.30.10">
    <property type="entry name" value="Phosphohistidine domain"/>
    <property type="match status" value="1"/>
</dbReference>
<dbReference type="Gene3D" id="3.20.20.60">
    <property type="entry name" value="Phosphoenolpyruvate-binding domains"/>
    <property type="match status" value="1"/>
</dbReference>
<dbReference type="GO" id="GO:0016301">
    <property type="term" value="F:kinase activity"/>
    <property type="evidence" value="ECO:0007669"/>
    <property type="project" value="UniProtKB-KW"/>
</dbReference>